<sequence length="516" mass="58928">MKNRFFWLIGLLVFIFAYPNTATAGTIDPVQPRDRLLLVYDSLAVEQKGDEMINLMQSLLTSLQVSVTTLSIDDYQTGQLADYTGLIEIINQPDLPIDNQTFLKERELYQKKRLHIGQNLPESWRQVLGSPLKRLYDSASLDSLTFQASENLQQNVTVDVLVDDQHSKSYGSLNYNNELGRYPYGSLQDGVAYLPFWQTTGLPYLIGNRVICEWLGINQVVRQYPLLVFDDFTPVSDFGILRTLQQELQAAGLPFAISATGIWDNLDTKAANNYLEILTEISTQNSSLFLQTPFVQNSNREDQHALQRQMATSLTFFLENKVYPVGIATPAYWNQDADYQEQALNFADTTILLPNRNRQERLKATTNQLYQTAYVGFDSDSFRNIDLWGVSEKVFFSPTAIVIPFPETEERLERILTGLTTTSYLFENTLYTDHRVVTNSHTLEVKNQQFFLDGQRKWIESAIPFEAKAVAKPDTSLTSFFATQNKILTVFITGTLIVLGIFLIISYVLYRRKYGR</sequence>
<organism evidence="3 4">
    <name type="scientific">Vagococcus allomyrinae</name>
    <dbReference type="NCBI Taxonomy" id="2794353"/>
    <lineage>
        <taxon>Bacteria</taxon>
        <taxon>Bacillati</taxon>
        <taxon>Bacillota</taxon>
        <taxon>Bacilli</taxon>
        <taxon>Lactobacillales</taxon>
        <taxon>Enterococcaceae</taxon>
        <taxon>Vagococcus</taxon>
    </lineage>
</organism>
<dbReference type="EMBL" id="JAEEGA010000001">
    <property type="protein sequence ID" value="MBP1039474.1"/>
    <property type="molecule type" value="Genomic_DNA"/>
</dbReference>
<dbReference type="Proteomes" id="UP000674938">
    <property type="component" value="Unassembled WGS sequence"/>
</dbReference>
<keyword evidence="1" id="KW-0812">Transmembrane</keyword>
<keyword evidence="1" id="KW-0472">Membrane</keyword>
<keyword evidence="4" id="KW-1185">Reference proteome</keyword>
<accession>A0A940P6P5</accession>
<feature type="chain" id="PRO_5038974389" description="NodB homology domain-containing protein" evidence="2">
    <location>
        <begin position="25"/>
        <end position="516"/>
    </location>
</feature>
<feature type="transmembrane region" description="Helical" evidence="1">
    <location>
        <begin position="487"/>
        <end position="510"/>
    </location>
</feature>
<evidence type="ECO:0000256" key="2">
    <source>
        <dbReference type="SAM" id="SignalP"/>
    </source>
</evidence>
<protein>
    <recommendedName>
        <fullName evidence="5">NodB homology domain-containing protein</fullName>
    </recommendedName>
</protein>
<comment type="caution">
    <text evidence="3">The sequence shown here is derived from an EMBL/GenBank/DDBJ whole genome shotgun (WGS) entry which is preliminary data.</text>
</comment>
<evidence type="ECO:0000313" key="3">
    <source>
        <dbReference type="EMBL" id="MBP1039474.1"/>
    </source>
</evidence>
<feature type="signal peptide" evidence="2">
    <location>
        <begin position="1"/>
        <end position="24"/>
    </location>
</feature>
<evidence type="ECO:0000313" key="4">
    <source>
        <dbReference type="Proteomes" id="UP000674938"/>
    </source>
</evidence>
<evidence type="ECO:0000256" key="1">
    <source>
        <dbReference type="SAM" id="Phobius"/>
    </source>
</evidence>
<reference evidence="3" key="1">
    <citation type="submission" date="2020-12" db="EMBL/GenBank/DDBJ databases">
        <title>Vagococcus allomyrinae sp. nov. and Enterococcus lavae sp. nov., isolated from the larvae of Allomyrina dichotoma.</title>
        <authorList>
            <person name="Lee S.D."/>
        </authorList>
    </citation>
    <scope>NUCLEOTIDE SEQUENCE</scope>
    <source>
        <strain evidence="3">BWB3-3</strain>
    </source>
</reference>
<name>A0A940P6P5_9ENTE</name>
<dbReference type="RefSeq" id="WP_209524379.1">
    <property type="nucleotide sequence ID" value="NZ_JAEEGA010000001.1"/>
</dbReference>
<keyword evidence="2" id="KW-0732">Signal</keyword>
<gene>
    <name evidence="3" type="ORF">I6N95_00500</name>
</gene>
<proteinExistence type="predicted"/>
<evidence type="ECO:0008006" key="5">
    <source>
        <dbReference type="Google" id="ProtNLM"/>
    </source>
</evidence>
<dbReference type="AlphaFoldDB" id="A0A940P6P5"/>
<keyword evidence="1" id="KW-1133">Transmembrane helix</keyword>